<protein>
    <submittedName>
        <fullName evidence="1">Coproporphyrinogen III oxidase</fullName>
    </submittedName>
</protein>
<dbReference type="SUPFAM" id="SSF102886">
    <property type="entry name" value="Coproporphyrinogen III oxidase"/>
    <property type="match status" value="1"/>
</dbReference>
<sequence>MKEKFYAYIQNLQDRITANLEAIDGEAVFREDLWA</sequence>
<evidence type="ECO:0000313" key="2">
    <source>
        <dbReference type="Proteomes" id="UP000703674"/>
    </source>
</evidence>
<dbReference type="EMBL" id="JAAVJR010000436">
    <property type="protein sequence ID" value="NJW54725.1"/>
    <property type="molecule type" value="Genomic_DNA"/>
</dbReference>
<keyword evidence="2" id="KW-1185">Reference proteome</keyword>
<reference evidence="1 2" key="1">
    <citation type="submission" date="2020-03" db="EMBL/GenBank/DDBJ databases">
        <title>Salinimicrobium sp. nov, isolated from SCS.</title>
        <authorList>
            <person name="Cao W.R."/>
        </authorList>
    </citation>
    <scope>NUCLEOTIDE SEQUENCE [LARGE SCALE GENOMIC DNA]</scope>
    <source>
        <strain evidence="2">J15B91</strain>
    </source>
</reference>
<comment type="caution">
    <text evidence="1">The sequence shown here is derived from an EMBL/GenBank/DDBJ whole genome shotgun (WGS) entry which is preliminary data.</text>
</comment>
<proteinExistence type="predicted"/>
<evidence type="ECO:0000313" key="1">
    <source>
        <dbReference type="EMBL" id="NJW54725.1"/>
    </source>
</evidence>
<gene>
    <name evidence="1" type="ORF">HC175_17580</name>
</gene>
<dbReference type="Proteomes" id="UP000703674">
    <property type="component" value="Unassembled WGS sequence"/>
</dbReference>
<accession>A0ABX1D2M5</accession>
<feature type="non-terminal residue" evidence="1">
    <location>
        <position position="35"/>
    </location>
</feature>
<name>A0ABX1D2M5_9FLAO</name>
<dbReference type="InterPro" id="IPR036406">
    <property type="entry name" value="Coprogen_oxidase_aer_sf"/>
</dbReference>
<dbReference type="Gene3D" id="3.40.1500.10">
    <property type="entry name" value="Coproporphyrinogen III oxidase, aerobic"/>
    <property type="match status" value="1"/>
</dbReference>
<organism evidence="1 2">
    <name type="scientific">Salinimicrobium oceani</name>
    <dbReference type="NCBI Taxonomy" id="2722702"/>
    <lineage>
        <taxon>Bacteria</taxon>
        <taxon>Pseudomonadati</taxon>
        <taxon>Bacteroidota</taxon>
        <taxon>Flavobacteriia</taxon>
        <taxon>Flavobacteriales</taxon>
        <taxon>Flavobacteriaceae</taxon>
        <taxon>Salinimicrobium</taxon>
    </lineage>
</organism>